<proteinExistence type="predicted"/>
<reference evidence="2 3" key="1">
    <citation type="submission" date="2023-05" db="EMBL/GenBank/DDBJ databases">
        <title>B98-5 Cell Line De Novo Hybrid Assembly: An Optical Mapping Approach.</title>
        <authorList>
            <person name="Kananen K."/>
            <person name="Auerbach J.A."/>
            <person name="Kautto E."/>
            <person name="Blachly J.S."/>
        </authorList>
    </citation>
    <scope>NUCLEOTIDE SEQUENCE [LARGE SCALE GENOMIC DNA]</scope>
    <source>
        <strain evidence="2">B95-8</strain>
        <tissue evidence="2">Cell line</tissue>
    </source>
</reference>
<gene>
    <name evidence="2" type="ORF">P7K49_035563</name>
</gene>
<protein>
    <submittedName>
        <fullName evidence="2">Uncharacterized protein</fullName>
    </submittedName>
</protein>
<dbReference type="EMBL" id="JASSZA010000020">
    <property type="protein sequence ID" value="KAK2086138.1"/>
    <property type="molecule type" value="Genomic_DNA"/>
</dbReference>
<organism evidence="2 3">
    <name type="scientific">Saguinus oedipus</name>
    <name type="common">Cotton-top tamarin</name>
    <name type="synonym">Oedipomidas oedipus</name>
    <dbReference type="NCBI Taxonomy" id="9490"/>
    <lineage>
        <taxon>Eukaryota</taxon>
        <taxon>Metazoa</taxon>
        <taxon>Chordata</taxon>
        <taxon>Craniata</taxon>
        <taxon>Vertebrata</taxon>
        <taxon>Euteleostomi</taxon>
        <taxon>Mammalia</taxon>
        <taxon>Eutheria</taxon>
        <taxon>Euarchontoglires</taxon>
        <taxon>Primates</taxon>
        <taxon>Haplorrhini</taxon>
        <taxon>Platyrrhini</taxon>
        <taxon>Cebidae</taxon>
        <taxon>Callitrichinae</taxon>
        <taxon>Saguinus</taxon>
    </lineage>
</organism>
<evidence type="ECO:0000256" key="1">
    <source>
        <dbReference type="SAM" id="MobiDB-lite"/>
    </source>
</evidence>
<feature type="compositionally biased region" description="Low complexity" evidence="1">
    <location>
        <begin position="1"/>
        <end position="14"/>
    </location>
</feature>
<comment type="caution">
    <text evidence="2">The sequence shown here is derived from an EMBL/GenBank/DDBJ whole genome shotgun (WGS) entry which is preliminary data.</text>
</comment>
<feature type="region of interest" description="Disordered" evidence="1">
    <location>
        <begin position="48"/>
        <end position="100"/>
    </location>
</feature>
<keyword evidence="3" id="KW-1185">Reference proteome</keyword>
<name>A0ABQ9TNX4_SAGOE</name>
<sequence>MLLGKASAEASAEQAKSKETVRKAKVKLKTSSSWPLLLGAWSHMLATGSPTGTGFLPERARGRLPLRRSTEEGGTSQKAGEAGAKLEEGRGVQAETWGWS</sequence>
<evidence type="ECO:0000313" key="2">
    <source>
        <dbReference type="EMBL" id="KAK2086138.1"/>
    </source>
</evidence>
<dbReference type="Proteomes" id="UP001266305">
    <property type="component" value="Unassembled WGS sequence"/>
</dbReference>
<evidence type="ECO:0000313" key="3">
    <source>
        <dbReference type="Proteomes" id="UP001266305"/>
    </source>
</evidence>
<feature type="region of interest" description="Disordered" evidence="1">
    <location>
        <begin position="1"/>
        <end position="24"/>
    </location>
</feature>
<accession>A0ABQ9TNX4</accession>